<keyword evidence="3" id="KW-1185">Reference proteome</keyword>
<dbReference type="Proteomes" id="UP000235672">
    <property type="component" value="Unassembled WGS sequence"/>
</dbReference>
<reference evidence="2 3" key="1">
    <citation type="submission" date="2016-05" db="EMBL/GenBank/DDBJ databases">
        <title>A degradative enzymes factory behind the ericoid mycorrhizal symbiosis.</title>
        <authorList>
            <consortium name="DOE Joint Genome Institute"/>
            <person name="Martino E."/>
            <person name="Morin E."/>
            <person name="Grelet G."/>
            <person name="Kuo A."/>
            <person name="Kohler A."/>
            <person name="Daghino S."/>
            <person name="Barry K."/>
            <person name="Choi C."/>
            <person name="Cichocki N."/>
            <person name="Clum A."/>
            <person name="Copeland A."/>
            <person name="Hainaut M."/>
            <person name="Haridas S."/>
            <person name="Labutti K."/>
            <person name="Lindquist E."/>
            <person name="Lipzen A."/>
            <person name="Khouja H.-R."/>
            <person name="Murat C."/>
            <person name="Ohm R."/>
            <person name="Olson A."/>
            <person name="Spatafora J."/>
            <person name="Veneault-Fourrey C."/>
            <person name="Henrissat B."/>
            <person name="Grigoriev I."/>
            <person name="Martin F."/>
            <person name="Perotto S."/>
        </authorList>
    </citation>
    <scope>NUCLEOTIDE SEQUENCE [LARGE SCALE GENOMIC DNA]</scope>
    <source>
        <strain evidence="2 3">UAMH 7357</strain>
    </source>
</reference>
<organism evidence="2 3">
    <name type="scientific">Hyaloscypha hepaticicola</name>
    <dbReference type="NCBI Taxonomy" id="2082293"/>
    <lineage>
        <taxon>Eukaryota</taxon>
        <taxon>Fungi</taxon>
        <taxon>Dikarya</taxon>
        <taxon>Ascomycota</taxon>
        <taxon>Pezizomycotina</taxon>
        <taxon>Leotiomycetes</taxon>
        <taxon>Helotiales</taxon>
        <taxon>Hyaloscyphaceae</taxon>
        <taxon>Hyaloscypha</taxon>
    </lineage>
</organism>
<sequence>MRSDKAGHSSPIPSATSSDDWPLVPDGSEWDGKNLLDFVRKNISPFGKIWDVSLLLREVESKLHAEVVDASVFISGFHLKLSDSRDVLVAATSFVLENIPEVPTSRLLYYRLPLQYGGVRSRMPEDIGRHRLMIFEMTKGVNGLWSELGEDRKVKLISVSSLIKNEGDVIGWKEDHQIVGPRALAAKRSPLRFTSYMLPEGEDEVLYRLVLQSDDYGIHNMSIFVDEKGQLSVTSAYDWETGCIVPIVLSETEFAIAGCDLTIDENGEPSVHIRSSSESAPEQRTIKHKAPYLENAIRVGKDARHLWFALKRWRGEDPDTFFGELGSWAERRMQEMRVNQPTSIELVERFHSYGDEDEPLNHEPRKWKKEEEPTPKML</sequence>
<feature type="region of interest" description="Disordered" evidence="1">
    <location>
        <begin position="1"/>
        <end position="24"/>
    </location>
</feature>
<name>A0A2J6PS09_9HELO</name>
<proteinExistence type="predicted"/>
<accession>A0A2J6PS09</accession>
<dbReference type="AlphaFoldDB" id="A0A2J6PS09"/>
<evidence type="ECO:0000313" key="3">
    <source>
        <dbReference type="Proteomes" id="UP000235672"/>
    </source>
</evidence>
<dbReference type="OrthoDB" id="3554464at2759"/>
<evidence type="ECO:0000256" key="1">
    <source>
        <dbReference type="SAM" id="MobiDB-lite"/>
    </source>
</evidence>
<feature type="region of interest" description="Disordered" evidence="1">
    <location>
        <begin position="352"/>
        <end position="378"/>
    </location>
</feature>
<protein>
    <submittedName>
        <fullName evidence="2">Uncharacterized protein</fullName>
    </submittedName>
</protein>
<dbReference type="EMBL" id="KZ613503">
    <property type="protein sequence ID" value="PMD16803.1"/>
    <property type="molecule type" value="Genomic_DNA"/>
</dbReference>
<gene>
    <name evidence="2" type="ORF">NA56DRAFT_681417</name>
</gene>
<evidence type="ECO:0000313" key="2">
    <source>
        <dbReference type="EMBL" id="PMD16803.1"/>
    </source>
</evidence>